<dbReference type="InterPro" id="IPR025110">
    <property type="entry name" value="AMP-bd_C"/>
</dbReference>
<proteinExistence type="predicted"/>
<dbReference type="InterPro" id="IPR045851">
    <property type="entry name" value="AMP-bd_C_sf"/>
</dbReference>
<accession>A0ABU4NYE1</accession>
<dbReference type="InterPro" id="IPR020845">
    <property type="entry name" value="AMP-binding_CS"/>
</dbReference>
<dbReference type="Proteomes" id="UP001277471">
    <property type="component" value="Unassembled WGS sequence"/>
</dbReference>
<evidence type="ECO:0000313" key="4">
    <source>
        <dbReference type="Proteomes" id="UP001277471"/>
    </source>
</evidence>
<gene>
    <name evidence="3" type="ORF">SIM66_03010</name>
</gene>
<dbReference type="Gene3D" id="3.40.50.12780">
    <property type="entry name" value="N-terminal domain of ligase-like"/>
    <property type="match status" value="1"/>
</dbReference>
<organism evidence="3 4">
    <name type="scientific">Azospirillum brasilense</name>
    <dbReference type="NCBI Taxonomy" id="192"/>
    <lineage>
        <taxon>Bacteria</taxon>
        <taxon>Pseudomonadati</taxon>
        <taxon>Pseudomonadota</taxon>
        <taxon>Alphaproteobacteria</taxon>
        <taxon>Rhodospirillales</taxon>
        <taxon>Azospirillaceae</taxon>
        <taxon>Azospirillum</taxon>
    </lineage>
</organism>
<protein>
    <submittedName>
        <fullName evidence="3">Class I adenylate-forming enzyme family protein</fullName>
    </submittedName>
</protein>
<name>A0ABU4NYE1_AZOBR</name>
<dbReference type="InterPro" id="IPR042099">
    <property type="entry name" value="ANL_N_sf"/>
</dbReference>
<dbReference type="PANTHER" id="PTHR43767:SF1">
    <property type="entry name" value="NONRIBOSOMAL PEPTIDE SYNTHASE PES1 (EUROFUNG)-RELATED"/>
    <property type="match status" value="1"/>
</dbReference>
<dbReference type="SUPFAM" id="SSF56801">
    <property type="entry name" value="Acetyl-CoA synthetase-like"/>
    <property type="match status" value="1"/>
</dbReference>
<dbReference type="EMBL" id="JAWXYC010000001">
    <property type="protein sequence ID" value="MDX5950180.1"/>
    <property type="molecule type" value="Genomic_DNA"/>
</dbReference>
<dbReference type="PANTHER" id="PTHR43767">
    <property type="entry name" value="LONG-CHAIN-FATTY-ACID--COA LIGASE"/>
    <property type="match status" value="1"/>
</dbReference>
<dbReference type="Gene3D" id="3.30.300.30">
    <property type="match status" value="1"/>
</dbReference>
<keyword evidence="4" id="KW-1185">Reference proteome</keyword>
<evidence type="ECO:0000259" key="1">
    <source>
        <dbReference type="Pfam" id="PF00501"/>
    </source>
</evidence>
<feature type="domain" description="AMP-binding enzyme C-terminal" evidence="2">
    <location>
        <begin position="418"/>
        <end position="494"/>
    </location>
</feature>
<reference evidence="3 4" key="1">
    <citation type="submission" date="2023-11" db="EMBL/GenBank/DDBJ databases">
        <title>MicrobeMod: A computational toolkit for identifying prokaryotic methylation and restriction-modification with nanopore sequencing.</title>
        <authorList>
            <person name="Crits-Christoph A."/>
            <person name="Kang S.C."/>
            <person name="Lee H."/>
            <person name="Ostrov N."/>
        </authorList>
    </citation>
    <scope>NUCLEOTIDE SEQUENCE [LARGE SCALE GENOMIC DNA]</scope>
    <source>
        <strain evidence="3 4">ATCC 29145</strain>
    </source>
</reference>
<dbReference type="PROSITE" id="PS00455">
    <property type="entry name" value="AMP_BINDING"/>
    <property type="match status" value="1"/>
</dbReference>
<dbReference type="InterPro" id="IPR000873">
    <property type="entry name" value="AMP-dep_synth/lig_dom"/>
</dbReference>
<sequence>MTLPDSVYDLLLTTATRVPSAPAWRFLDDGVERNWGEVLAKVDTAAAALSAVGIGPGVHVAVMSWNREEFPITWLALSRLQAVMVPVNATYTAREVEYVLKTSLATHMMLEAEFLPHLDALEAVTLDPSHIIVIGDAVSDRHRNWQVLMDEARGRQAPSFPRSMDATLNLQYTSGTTGFSKACMLSNEYWLCLGISSTEFFATDLRRFYVGSSFFYMVGQRILLNAMVSGGCAFFPRKPGAKRFMSDVSALECDYCALFEMVYKQPPRPSDADNTLKIATIFAFGPESHADFQRRFNVYGQEYYGMTEIGGGSYVPAHRLPEMTGSGSCGVAAPFRELMIAGEDGKPVPTGETGELWVRGRGILKGYFGNDEATADAFTDGWFRTGDLCRVDSEGFHYILGRTKDMVRRMGENIAAREVEVVLRTLDQIQDAAIVPVPDDYRGEEIKAYILLAPGVNPESCTPEFIADYCSRHLAGFKVPRYYEFRDSFPLTDSQRVQKKHLIAEKPDLRVGAYDRQDKIWR</sequence>
<dbReference type="InterPro" id="IPR050237">
    <property type="entry name" value="ATP-dep_AMP-bd_enzyme"/>
</dbReference>
<dbReference type="Pfam" id="PF00501">
    <property type="entry name" value="AMP-binding"/>
    <property type="match status" value="1"/>
</dbReference>
<dbReference type="RefSeq" id="WP_051140826.1">
    <property type="nucleotide sequence ID" value="NZ_CP032342.1"/>
</dbReference>
<dbReference type="GeneID" id="56447409"/>
<evidence type="ECO:0000259" key="2">
    <source>
        <dbReference type="Pfam" id="PF13193"/>
    </source>
</evidence>
<comment type="caution">
    <text evidence="3">The sequence shown here is derived from an EMBL/GenBank/DDBJ whole genome shotgun (WGS) entry which is preliminary data.</text>
</comment>
<feature type="domain" description="AMP-dependent synthetase/ligase" evidence="1">
    <location>
        <begin position="14"/>
        <end position="368"/>
    </location>
</feature>
<dbReference type="Pfam" id="PF13193">
    <property type="entry name" value="AMP-binding_C"/>
    <property type="match status" value="1"/>
</dbReference>
<evidence type="ECO:0000313" key="3">
    <source>
        <dbReference type="EMBL" id="MDX5950180.1"/>
    </source>
</evidence>